<dbReference type="GO" id="GO:0006567">
    <property type="term" value="P:L-threonine catabolic process"/>
    <property type="evidence" value="ECO:0007669"/>
    <property type="project" value="TreeGrafter"/>
</dbReference>
<dbReference type="SUPFAM" id="SSF53383">
    <property type="entry name" value="PLP-dependent transferases"/>
    <property type="match status" value="1"/>
</dbReference>
<dbReference type="AlphaFoldDB" id="A0A1Y6K3L5"/>
<feature type="coiled-coil region" evidence="6">
    <location>
        <begin position="244"/>
        <end position="271"/>
    </location>
</feature>
<evidence type="ECO:0000256" key="4">
    <source>
        <dbReference type="ARBA" id="ARBA00023239"/>
    </source>
</evidence>
<dbReference type="InterPro" id="IPR023603">
    <property type="entry name" value="Low_specificity_L-TA-like"/>
</dbReference>
<dbReference type="EMBL" id="LT859958">
    <property type="protein sequence ID" value="SMX54292.1"/>
    <property type="molecule type" value="Genomic_DNA"/>
</dbReference>
<evidence type="ECO:0000313" key="8">
    <source>
        <dbReference type="EMBL" id="SMX54292.1"/>
    </source>
</evidence>
<reference evidence="9" key="1">
    <citation type="submission" date="2017-05" db="EMBL/GenBank/DDBJ databases">
        <authorList>
            <person name="Kirkegaard R."/>
            <person name="Mcilroy J S."/>
        </authorList>
    </citation>
    <scope>NUCLEOTIDE SEQUENCE [LARGE SCALE GENOMIC DNA]</scope>
</reference>
<dbReference type="Gene3D" id="3.90.1150.10">
    <property type="entry name" value="Aspartate Aminotransferase, domain 1"/>
    <property type="match status" value="1"/>
</dbReference>
<dbReference type="InterPro" id="IPR001597">
    <property type="entry name" value="ArAA_b-elim_lyase/Thr_aldolase"/>
</dbReference>
<dbReference type="PANTHER" id="PTHR48097:SF9">
    <property type="entry name" value="L-THREONINE ALDOLASE"/>
    <property type="match status" value="1"/>
</dbReference>
<dbReference type="InterPro" id="IPR015424">
    <property type="entry name" value="PyrdxlP-dep_Trfase"/>
</dbReference>
<comment type="similarity">
    <text evidence="2">Belongs to the threonine aldolase family.</text>
</comment>
<evidence type="ECO:0000256" key="5">
    <source>
        <dbReference type="PIRSR" id="PIRSR017617-1"/>
    </source>
</evidence>
<sequence length="346" mass="37297">MSWIDLRSDTLTLPTEKMRSAMASAELGDDVYGEDPTINRLQELAAARMGKEAALFVPSGTMGNLAAVLAHCGRGDEVIMGNFAHTYIYEAGGISALGGVHPFTIPNQPDGTLLKCDIKQAIREDNPHFPISKLLILENTHNRCGGVSLSRAYMLEAAQIAREGGLAIHLDGARIFNAAIDQDVPVVDLVDMVDSVTFCLSKGLCAPVGSVLCGSQEFIAKAHRVRKQLGGGMRQAGVLAAAGIIALEEMVDRLSEDHQRAEALAAGLREVPGLLLDKGSPNTNMVYVKIEENQGLTAQECAARLKEEGVLVGITGSRHFRMVCHYWIRDDHVPVVIKAFKKALFV</sequence>
<dbReference type="PANTHER" id="PTHR48097">
    <property type="entry name" value="L-THREONINE ALDOLASE-RELATED"/>
    <property type="match status" value="1"/>
</dbReference>
<dbReference type="InterPro" id="IPR015421">
    <property type="entry name" value="PyrdxlP-dep_Trfase_major"/>
</dbReference>
<dbReference type="RefSeq" id="WP_087862151.1">
    <property type="nucleotide sequence ID" value="NZ_LT859958.1"/>
</dbReference>
<dbReference type="NCBIfam" id="NF007825">
    <property type="entry name" value="PRK10534.1"/>
    <property type="match status" value="1"/>
</dbReference>
<dbReference type="FunFam" id="3.40.640.10:FF:000030">
    <property type="entry name" value="Low-specificity L-threonine aldolase"/>
    <property type="match status" value="1"/>
</dbReference>
<dbReference type="GO" id="GO:0005829">
    <property type="term" value="C:cytosol"/>
    <property type="evidence" value="ECO:0007669"/>
    <property type="project" value="TreeGrafter"/>
</dbReference>
<proteinExistence type="inferred from homology"/>
<evidence type="ECO:0000256" key="2">
    <source>
        <dbReference type="ARBA" id="ARBA00006966"/>
    </source>
</evidence>
<comment type="cofactor">
    <cofactor evidence="1">
        <name>pyridoxal 5'-phosphate</name>
        <dbReference type="ChEBI" id="CHEBI:597326"/>
    </cofactor>
</comment>
<name>A0A1Y6K3L5_9CHLR</name>
<organism evidence="8 9">
    <name type="scientific">Candidatus Brevifilum fermentans</name>
    <dbReference type="NCBI Taxonomy" id="1986204"/>
    <lineage>
        <taxon>Bacteria</taxon>
        <taxon>Bacillati</taxon>
        <taxon>Chloroflexota</taxon>
        <taxon>Anaerolineae</taxon>
        <taxon>Anaerolineales</taxon>
        <taxon>Anaerolineaceae</taxon>
        <taxon>Candidatus Brevifilum</taxon>
    </lineage>
</organism>
<protein>
    <submittedName>
        <fullName evidence="8">Low specificity L-threonine aldolase</fullName>
        <ecNumber evidence="8">4.1.2.5</ecNumber>
    </submittedName>
</protein>
<feature type="domain" description="Aromatic amino acid beta-eliminating lyase/threonine aldolase" evidence="7">
    <location>
        <begin position="5"/>
        <end position="290"/>
    </location>
</feature>
<evidence type="ECO:0000259" key="7">
    <source>
        <dbReference type="Pfam" id="PF01212"/>
    </source>
</evidence>
<dbReference type="CDD" id="cd06502">
    <property type="entry name" value="TA_like"/>
    <property type="match status" value="1"/>
</dbReference>
<dbReference type="GO" id="GO:0008732">
    <property type="term" value="F:L-allo-threonine aldolase activity"/>
    <property type="evidence" value="ECO:0007669"/>
    <property type="project" value="TreeGrafter"/>
</dbReference>
<dbReference type="NCBIfam" id="NF041359">
    <property type="entry name" value="GntG_guanitoxin"/>
    <property type="match status" value="1"/>
</dbReference>
<keyword evidence="6" id="KW-0175">Coiled coil</keyword>
<gene>
    <name evidence="8" type="primary">ltaA</name>
    <name evidence="8" type="ORF">CFX1CAM_1227</name>
</gene>
<dbReference type="InterPro" id="IPR015422">
    <property type="entry name" value="PyrdxlP-dep_Trfase_small"/>
</dbReference>
<dbReference type="PIRSF" id="PIRSF017617">
    <property type="entry name" value="Thr_aldolase"/>
    <property type="match status" value="1"/>
</dbReference>
<keyword evidence="3" id="KW-0663">Pyridoxal phosphate</keyword>
<evidence type="ECO:0000256" key="3">
    <source>
        <dbReference type="ARBA" id="ARBA00022898"/>
    </source>
</evidence>
<evidence type="ECO:0000313" key="9">
    <source>
        <dbReference type="Proteomes" id="UP000195514"/>
    </source>
</evidence>
<feature type="modified residue" description="N6-(pyridoxal phosphate)lysine" evidence="5">
    <location>
        <position position="202"/>
    </location>
</feature>
<dbReference type="EC" id="4.1.2.5" evidence="8"/>
<dbReference type="KEGG" id="abat:CFX1CAM_1227"/>
<keyword evidence="4 8" id="KW-0456">Lyase</keyword>
<dbReference type="OrthoDB" id="9774495at2"/>
<keyword evidence="9" id="KW-1185">Reference proteome</keyword>
<evidence type="ECO:0000256" key="6">
    <source>
        <dbReference type="SAM" id="Coils"/>
    </source>
</evidence>
<dbReference type="Pfam" id="PF01212">
    <property type="entry name" value="Beta_elim_lyase"/>
    <property type="match status" value="1"/>
</dbReference>
<dbReference type="Proteomes" id="UP000195514">
    <property type="component" value="Chromosome I"/>
</dbReference>
<dbReference type="Gene3D" id="3.40.640.10">
    <property type="entry name" value="Type I PLP-dependent aspartate aminotransferase-like (Major domain)"/>
    <property type="match status" value="1"/>
</dbReference>
<evidence type="ECO:0000256" key="1">
    <source>
        <dbReference type="ARBA" id="ARBA00001933"/>
    </source>
</evidence>
<dbReference type="GO" id="GO:0006545">
    <property type="term" value="P:glycine biosynthetic process"/>
    <property type="evidence" value="ECO:0007669"/>
    <property type="project" value="TreeGrafter"/>
</dbReference>
<accession>A0A1Y6K3L5</accession>